<organism evidence="2 3">
    <name type="scientific">Frondihabitans peucedani</name>
    <dbReference type="NCBI Taxonomy" id="598626"/>
    <lineage>
        <taxon>Bacteria</taxon>
        <taxon>Bacillati</taxon>
        <taxon>Actinomycetota</taxon>
        <taxon>Actinomycetes</taxon>
        <taxon>Micrococcales</taxon>
        <taxon>Microbacteriaceae</taxon>
        <taxon>Frondihabitans</taxon>
    </lineage>
</organism>
<dbReference type="PROSITE" id="PS50925">
    <property type="entry name" value="BLUF"/>
    <property type="match status" value="1"/>
</dbReference>
<dbReference type="SUPFAM" id="SSF54975">
    <property type="entry name" value="Acylphosphatase/BLUF domain-like"/>
    <property type="match status" value="1"/>
</dbReference>
<accession>A0ABP8E5Q5</accession>
<name>A0ABP8E5Q5_9MICO</name>
<evidence type="ECO:0000313" key="3">
    <source>
        <dbReference type="Proteomes" id="UP001501594"/>
    </source>
</evidence>
<dbReference type="InterPro" id="IPR007024">
    <property type="entry name" value="BLUF_domain"/>
</dbReference>
<keyword evidence="3" id="KW-1185">Reference proteome</keyword>
<dbReference type="Proteomes" id="UP001501594">
    <property type="component" value="Unassembled WGS sequence"/>
</dbReference>
<reference evidence="3" key="1">
    <citation type="journal article" date="2019" name="Int. J. Syst. Evol. Microbiol.">
        <title>The Global Catalogue of Microorganisms (GCM) 10K type strain sequencing project: providing services to taxonomists for standard genome sequencing and annotation.</title>
        <authorList>
            <consortium name="The Broad Institute Genomics Platform"/>
            <consortium name="The Broad Institute Genome Sequencing Center for Infectious Disease"/>
            <person name="Wu L."/>
            <person name="Ma J."/>
        </authorList>
    </citation>
    <scope>NUCLEOTIDE SEQUENCE [LARGE SCALE GENOMIC DNA]</scope>
    <source>
        <strain evidence="3">JCM 17442</strain>
    </source>
</reference>
<dbReference type="InterPro" id="IPR036046">
    <property type="entry name" value="Acylphosphatase-like_dom_sf"/>
</dbReference>
<evidence type="ECO:0000313" key="2">
    <source>
        <dbReference type="EMBL" id="GAA4267575.1"/>
    </source>
</evidence>
<comment type="caution">
    <text evidence="2">The sequence shown here is derived from an EMBL/GenBank/DDBJ whole genome shotgun (WGS) entry which is preliminary data.</text>
</comment>
<dbReference type="RefSeq" id="WP_344797965.1">
    <property type="nucleotide sequence ID" value="NZ_BAABAU010000004.1"/>
</dbReference>
<proteinExistence type="predicted"/>
<sequence length="139" mass="15401">MLSIIYSSVATTPFDDQSLADLLTLSRTNNSSDGVTGMLLYRDGHFLQVLEGDYDAVRAKMAVIAADDRHSDVTTLLEEVVSERRFPEWTMGYRPVAEHEADDIPGYRTTFDDIAGRRTGGGTLLALRQVMGWFQAQPG</sequence>
<gene>
    <name evidence="2" type="ORF">GCM10022256_31870</name>
</gene>
<dbReference type="EMBL" id="BAABAU010000004">
    <property type="protein sequence ID" value="GAA4267575.1"/>
    <property type="molecule type" value="Genomic_DNA"/>
</dbReference>
<dbReference type="SMART" id="SM01034">
    <property type="entry name" value="BLUF"/>
    <property type="match status" value="1"/>
</dbReference>
<feature type="domain" description="BLUF" evidence="1">
    <location>
        <begin position="1"/>
        <end position="92"/>
    </location>
</feature>
<dbReference type="Gene3D" id="3.30.70.100">
    <property type="match status" value="1"/>
</dbReference>
<evidence type="ECO:0000259" key="1">
    <source>
        <dbReference type="PROSITE" id="PS50925"/>
    </source>
</evidence>
<protein>
    <submittedName>
        <fullName evidence="2">BLUF domain-containing protein</fullName>
    </submittedName>
</protein>
<dbReference type="Pfam" id="PF04940">
    <property type="entry name" value="BLUF"/>
    <property type="match status" value="1"/>
</dbReference>